<comment type="caution">
    <text evidence="1">The sequence shown here is derived from an EMBL/GenBank/DDBJ whole genome shotgun (WGS) entry which is preliminary data.</text>
</comment>
<sequence>MAFLGCELAALLWLLWRAEQGWRAGETAPLWWAVLAAAATLSGVRAWRAAWLAAACRLVRIAPGGSATEIVVALPEGAEARARVMACWQLGSVASVLRLAPAQADVPRVLLIGSAGVPDGRDEAADASRRALLRALHGAPGSL</sequence>
<evidence type="ECO:0000313" key="2">
    <source>
        <dbReference type="Proteomes" id="UP000542973"/>
    </source>
</evidence>
<dbReference type="Proteomes" id="UP000542973">
    <property type="component" value="Unassembled WGS sequence"/>
</dbReference>
<proteinExistence type="predicted"/>
<dbReference type="RefSeq" id="WP_053822163.1">
    <property type="nucleotide sequence ID" value="NZ_BAAAEB010000015.1"/>
</dbReference>
<evidence type="ECO:0000313" key="1">
    <source>
        <dbReference type="EMBL" id="NNH11972.1"/>
    </source>
</evidence>
<dbReference type="AlphaFoldDB" id="A0A849B9F7"/>
<gene>
    <name evidence="1" type="ORF">HLB16_13915</name>
</gene>
<organism evidence="1 2">
    <name type="scientific">Cupriavidus gilardii</name>
    <dbReference type="NCBI Taxonomy" id="82541"/>
    <lineage>
        <taxon>Bacteria</taxon>
        <taxon>Pseudomonadati</taxon>
        <taxon>Pseudomonadota</taxon>
        <taxon>Betaproteobacteria</taxon>
        <taxon>Burkholderiales</taxon>
        <taxon>Burkholderiaceae</taxon>
        <taxon>Cupriavidus</taxon>
    </lineage>
</organism>
<protein>
    <submittedName>
        <fullName evidence="1">Uncharacterized protein</fullName>
    </submittedName>
</protein>
<dbReference type="EMBL" id="JABEMD010000021">
    <property type="protein sequence ID" value="NNH11972.1"/>
    <property type="molecule type" value="Genomic_DNA"/>
</dbReference>
<name>A0A849B9F7_9BURK</name>
<accession>A0A849B9F7</accession>
<reference evidence="1 2" key="1">
    <citation type="submission" date="2020-05" db="EMBL/GenBank/DDBJ databases">
        <title>MicrobeNet Type strains.</title>
        <authorList>
            <person name="Nicholson A.C."/>
        </authorList>
    </citation>
    <scope>NUCLEOTIDE SEQUENCE [LARGE SCALE GENOMIC DNA]</scope>
    <source>
        <strain evidence="1 2">ATCC 700815</strain>
    </source>
</reference>